<name>A0A5S6Q6J9_TRIMR</name>
<dbReference type="STRING" id="70415.A0A5S6Q6J9"/>
<feature type="domain" description="Reverse transcriptase" evidence="1">
    <location>
        <begin position="228"/>
        <end position="346"/>
    </location>
</feature>
<dbReference type="InterPro" id="IPR043128">
    <property type="entry name" value="Rev_trsase/Diguanyl_cyclase"/>
</dbReference>
<protein>
    <submittedName>
        <fullName evidence="3">Reverse transcriptase domain-containing protein</fullName>
    </submittedName>
</protein>
<dbReference type="InterPro" id="IPR000477">
    <property type="entry name" value="RT_dom"/>
</dbReference>
<dbReference type="Pfam" id="PF00078">
    <property type="entry name" value="RVT_1"/>
    <property type="match status" value="1"/>
</dbReference>
<dbReference type="SUPFAM" id="SSF56672">
    <property type="entry name" value="DNA/RNA polymerases"/>
    <property type="match status" value="1"/>
</dbReference>
<dbReference type="Gene3D" id="3.10.10.10">
    <property type="entry name" value="HIV Type 1 Reverse Transcriptase, subunit A, domain 1"/>
    <property type="match status" value="1"/>
</dbReference>
<dbReference type="CDD" id="cd01644">
    <property type="entry name" value="RT_pepA17"/>
    <property type="match status" value="1"/>
</dbReference>
<dbReference type="AlphaFoldDB" id="A0A5S6Q6J9"/>
<dbReference type="Proteomes" id="UP000046395">
    <property type="component" value="Unassembled WGS sequence"/>
</dbReference>
<dbReference type="InterPro" id="IPR043502">
    <property type="entry name" value="DNA/RNA_pol_sf"/>
</dbReference>
<keyword evidence="2" id="KW-1185">Reference proteome</keyword>
<evidence type="ECO:0000313" key="2">
    <source>
        <dbReference type="Proteomes" id="UP000046395"/>
    </source>
</evidence>
<sequence length="434" mass="50279">MDVVEAHEQSRILKPPKGVRAPHAVLTPFSWSIIGRLPTLHQNRLPSLMNIYNLTVSRPEEDLDALVKDQWSVESLGIRKTDKEILSPGEEGAMDILQATTRRVNGRYECGMLWKGVKRETEGSLPTAKARFAGLERRFRLDSDFASRYSNVINDYLQDGHAKSCPLDKHHRDRWFLPHHAVRNPNKPKGLRVVFDASARSNGVSLNDMLLTVPDMLRNLFGLLVRFREHPVAVSADIAKMFHQVRVREEDQSMLRFLWRQPGNNEPVRHLQMNVHIFGAVCSLSVCTYVLRKTAEDQRNKYPHTWQKVAENFYMDNYLDSFDSTGEAATCCQQLTQLLSYGGFRLTKWMSSSRLVLRTVDSKERSQPDLDISVEPCQSKEHSVFYGTLMKIRFIFDWVDYRRHYRNANCCEQSQASSIRWDLSRLSRYKRNAF</sequence>
<proteinExistence type="predicted"/>
<dbReference type="PANTHER" id="PTHR47331">
    <property type="entry name" value="PHD-TYPE DOMAIN-CONTAINING PROTEIN"/>
    <property type="match status" value="1"/>
</dbReference>
<accession>A0A5S6Q6J9</accession>
<organism evidence="2 3">
    <name type="scientific">Trichuris muris</name>
    <name type="common">Mouse whipworm</name>
    <dbReference type="NCBI Taxonomy" id="70415"/>
    <lineage>
        <taxon>Eukaryota</taxon>
        <taxon>Metazoa</taxon>
        <taxon>Ecdysozoa</taxon>
        <taxon>Nematoda</taxon>
        <taxon>Enoplea</taxon>
        <taxon>Dorylaimia</taxon>
        <taxon>Trichinellida</taxon>
        <taxon>Trichuridae</taxon>
        <taxon>Trichuris</taxon>
    </lineage>
</organism>
<evidence type="ECO:0000259" key="1">
    <source>
        <dbReference type="Pfam" id="PF00078"/>
    </source>
</evidence>
<dbReference type="WBParaSite" id="TMUE_1000002795.1">
    <property type="protein sequence ID" value="TMUE_1000002795.1"/>
    <property type="gene ID" value="WBGene00298490"/>
</dbReference>
<reference evidence="3" key="1">
    <citation type="submission" date="2019-12" db="UniProtKB">
        <authorList>
            <consortium name="WormBaseParasite"/>
        </authorList>
    </citation>
    <scope>IDENTIFICATION</scope>
</reference>
<dbReference type="Gene3D" id="3.30.70.270">
    <property type="match status" value="1"/>
</dbReference>
<evidence type="ECO:0000313" key="3">
    <source>
        <dbReference type="WBParaSite" id="TMUE_1000002795.1"/>
    </source>
</evidence>